<dbReference type="EMBL" id="FRAP01000012">
    <property type="protein sequence ID" value="SHK81026.1"/>
    <property type="molecule type" value="Genomic_DNA"/>
</dbReference>
<protein>
    <submittedName>
        <fullName evidence="1">Uncharacterized protein</fullName>
    </submittedName>
</protein>
<dbReference type="STRING" id="1848.SAMN05443637_112132"/>
<gene>
    <name evidence="1" type="ORF">SAMN05443637_112132</name>
</gene>
<reference evidence="1 2" key="1">
    <citation type="submission" date="2016-11" db="EMBL/GenBank/DDBJ databases">
        <authorList>
            <person name="Jaros S."/>
            <person name="Januszkiewicz K."/>
            <person name="Wedrychowicz H."/>
        </authorList>
    </citation>
    <scope>NUCLEOTIDE SEQUENCE [LARGE SCALE GENOMIC DNA]</scope>
    <source>
        <strain evidence="1 2">DSM 43832</strain>
    </source>
</reference>
<dbReference type="RefSeq" id="WP_073458012.1">
    <property type="nucleotide sequence ID" value="NZ_CALGVN010000021.1"/>
</dbReference>
<organism evidence="1 2">
    <name type="scientific">Pseudonocardia thermophila</name>
    <dbReference type="NCBI Taxonomy" id="1848"/>
    <lineage>
        <taxon>Bacteria</taxon>
        <taxon>Bacillati</taxon>
        <taxon>Actinomycetota</taxon>
        <taxon>Actinomycetes</taxon>
        <taxon>Pseudonocardiales</taxon>
        <taxon>Pseudonocardiaceae</taxon>
        <taxon>Pseudonocardia</taxon>
    </lineage>
</organism>
<name>A0A1M6VIE3_PSETH</name>
<dbReference type="Proteomes" id="UP000184363">
    <property type="component" value="Unassembled WGS sequence"/>
</dbReference>
<evidence type="ECO:0000313" key="1">
    <source>
        <dbReference type="EMBL" id="SHK81026.1"/>
    </source>
</evidence>
<accession>A0A1M6VIE3</accession>
<sequence>MSVPAPIGRARDELTAGHVLAVAGLTAQSVAVALRGALQVAEAALLLLDRVPPAGESAVVAAFLRHVVRERGLDPEAGRRLRLLLNRQQLAEIGAPPLDVAQAALDDARCVIDLVGEWICVSEEVAREREQNRER</sequence>
<dbReference type="AlphaFoldDB" id="A0A1M6VIE3"/>
<dbReference type="OrthoDB" id="3575646at2"/>
<keyword evidence="2" id="KW-1185">Reference proteome</keyword>
<proteinExistence type="predicted"/>
<evidence type="ECO:0000313" key="2">
    <source>
        <dbReference type="Proteomes" id="UP000184363"/>
    </source>
</evidence>